<name>A0A5C5RZN8_9ACTN</name>
<protein>
    <submittedName>
        <fullName evidence="7">LysR family transcriptional regulator</fullName>
    </submittedName>
</protein>
<dbReference type="PRINTS" id="PR00039">
    <property type="entry name" value="HTHLYSR"/>
</dbReference>
<dbReference type="PANTHER" id="PTHR30346">
    <property type="entry name" value="TRANSCRIPTIONAL DUAL REGULATOR HCAR-RELATED"/>
    <property type="match status" value="1"/>
</dbReference>
<dbReference type="PANTHER" id="PTHR30346:SF0">
    <property type="entry name" value="HCA OPERON TRANSCRIPTIONAL ACTIVATOR HCAR"/>
    <property type="match status" value="1"/>
</dbReference>
<dbReference type="InterPro" id="IPR000847">
    <property type="entry name" value="LysR_HTH_N"/>
</dbReference>
<evidence type="ECO:0000313" key="8">
    <source>
        <dbReference type="Proteomes" id="UP000319375"/>
    </source>
</evidence>
<dbReference type="Gene3D" id="1.10.10.10">
    <property type="entry name" value="Winged helix-like DNA-binding domain superfamily/Winged helix DNA-binding domain"/>
    <property type="match status" value="1"/>
</dbReference>
<dbReference type="InterPro" id="IPR005119">
    <property type="entry name" value="LysR_subst-bd"/>
</dbReference>
<reference evidence="7 8" key="1">
    <citation type="submission" date="2019-06" db="EMBL/GenBank/DDBJ databases">
        <title>Tsukamurella conjunctivitidis sp. nov., Tsukamurella assacharolytica sp. nov. and Tsukamurella sputae sp. nov. isolated from patients with conjunctivitis, bacteraemia (lymphoma) and respiratory infection (sputum) in Hong Kong.</title>
        <authorList>
            <person name="Teng J.L.L."/>
            <person name="Lee H.H."/>
            <person name="Fong J.Y.H."/>
            <person name="Fok K.M.N."/>
            <person name="Lau S.K.P."/>
            <person name="Woo P.C.Y."/>
        </authorList>
    </citation>
    <scope>NUCLEOTIDE SEQUENCE [LARGE SCALE GENOMIC DNA]</scope>
    <source>
        <strain evidence="7 8">HKU72</strain>
    </source>
</reference>
<accession>A0A5C5RZN8</accession>
<evidence type="ECO:0000259" key="6">
    <source>
        <dbReference type="PROSITE" id="PS50931"/>
    </source>
</evidence>
<dbReference type="EMBL" id="VIGX01000006">
    <property type="protein sequence ID" value="TWS28599.1"/>
    <property type="molecule type" value="Genomic_DNA"/>
</dbReference>
<dbReference type="CDD" id="cd08414">
    <property type="entry name" value="PBP2_LTTR_aromatics_like"/>
    <property type="match status" value="1"/>
</dbReference>
<evidence type="ECO:0000313" key="7">
    <source>
        <dbReference type="EMBL" id="TWS28599.1"/>
    </source>
</evidence>
<evidence type="ECO:0000256" key="2">
    <source>
        <dbReference type="ARBA" id="ARBA00023015"/>
    </source>
</evidence>
<keyword evidence="4" id="KW-0010">Activator</keyword>
<dbReference type="InterPro" id="IPR036390">
    <property type="entry name" value="WH_DNA-bd_sf"/>
</dbReference>
<dbReference type="InterPro" id="IPR036388">
    <property type="entry name" value="WH-like_DNA-bd_sf"/>
</dbReference>
<dbReference type="GO" id="GO:0003677">
    <property type="term" value="F:DNA binding"/>
    <property type="evidence" value="ECO:0007669"/>
    <property type="project" value="UniProtKB-KW"/>
</dbReference>
<dbReference type="GO" id="GO:0003700">
    <property type="term" value="F:DNA-binding transcription factor activity"/>
    <property type="evidence" value="ECO:0007669"/>
    <property type="project" value="InterPro"/>
</dbReference>
<dbReference type="Pfam" id="PF00126">
    <property type="entry name" value="HTH_1"/>
    <property type="match status" value="1"/>
</dbReference>
<dbReference type="AlphaFoldDB" id="A0A5C5RZN8"/>
<sequence>MNLRQLRYFVAVAEERHFGRAAQRLHMAQPPLSQQIRQLEDDLGVQLLHRTTRRVELTDAGRAYLERARTILAAVDDAAEHARRVAAGATGHLTIGCVGTATYSLLPPLARRLEDELPGIDFAFRGEMLVPDQVEALRRGAIDIALLRPPVADPSLTVRVLRREPWVVALPTDHPLARRDRLRVADLAGAPFIVHSAGRRSAMYDRVVALLREGGVAPMIRHEVGETSTLATLVAAGLGIAVAPEPITALRLDGLTYRPLGGAGGGVELAVAHVTDRTDRHLERVTEVIADLTAAT</sequence>
<gene>
    <name evidence="7" type="ORF">FK530_13405</name>
</gene>
<evidence type="ECO:0000256" key="5">
    <source>
        <dbReference type="ARBA" id="ARBA00023163"/>
    </source>
</evidence>
<dbReference type="OrthoDB" id="3176554at2"/>
<keyword evidence="5" id="KW-0804">Transcription</keyword>
<evidence type="ECO:0000256" key="1">
    <source>
        <dbReference type="ARBA" id="ARBA00009437"/>
    </source>
</evidence>
<organism evidence="7 8">
    <name type="scientific">Tsukamurella conjunctivitidis</name>
    <dbReference type="NCBI Taxonomy" id="2592068"/>
    <lineage>
        <taxon>Bacteria</taxon>
        <taxon>Bacillati</taxon>
        <taxon>Actinomycetota</taxon>
        <taxon>Actinomycetes</taxon>
        <taxon>Mycobacteriales</taxon>
        <taxon>Tsukamurellaceae</taxon>
        <taxon>Tsukamurella</taxon>
    </lineage>
</organism>
<dbReference type="GO" id="GO:0032993">
    <property type="term" value="C:protein-DNA complex"/>
    <property type="evidence" value="ECO:0007669"/>
    <property type="project" value="TreeGrafter"/>
</dbReference>
<keyword evidence="8" id="KW-1185">Reference proteome</keyword>
<dbReference type="PROSITE" id="PS50931">
    <property type="entry name" value="HTH_LYSR"/>
    <property type="match status" value="1"/>
</dbReference>
<feature type="domain" description="HTH lysR-type" evidence="6">
    <location>
        <begin position="1"/>
        <end position="58"/>
    </location>
</feature>
<comment type="similarity">
    <text evidence="1">Belongs to the LysR transcriptional regulatory family.</text>
</comment>
<evidence type="ECO:0000256" key="3">
    <source>
        <dbReference type="ARBA" id="ARBA00023125"/>
    </source>
</evidence>
<dbReference type="Pfam" id="PF03466">
    <property type="entry name" value="LysR_substrate"/>
    <property type="match status" value="1"/>
</dbReference>
<keyword evidence="3" id="KW-0238">DNA-binding</keyword>
<dbReference type="SUPFAM" id="SSF46785">
    <property type="entry name" value="Winged helix' DNA-binding domain"/>
    <property type="match status" value="1"/>
</dbReference>
<dbReference type="RefSeq" id="WP_146487520.1">
    <property type="nucleotide sequence ID" value="NZ_VIGX01000006.1"/>
</dbReference>
<dbReference type="Proteomes" id="UP000319375">
    <property type="component" value="Unassembled WGS sequence"/>
</dbReference>
<dbReference type="FunFam" id="1.10.10.10:FF:000001">
    <property type="entry name" value="LysR family transcriptional regulator"/>
    <property type="match status" value="1"/>
</dbReference>
<dbReference type="Gene3D" id="3.40.190.10">
    <property type="entry name" value="Periplasmic binding protein-like II"/>
    <property type="match status" value="2"/>
</dbReference>
<proteinExistence type="inferred from homology"/>
<comment type="caution">
    <text evidence="7">The sequence shown here is derived from an EMBL/GenBank/DDBJ whole genome shotgun (WGS) entry which is preliminary data.</text>
</comment>
<keyword evidence="2" id="KW-0805">Transcription regulation</keyword>
<dbReference type="SUPFAM" id="SSF53850">
    <property type="entry name" value="Periplasmic binding protein-like II"/>
    <property type="match status" value="1"/>
</dbReference>
<evidence type="ECO:0000256" key="4">
    <source>
        <dbReference type="ARBA" id="ARBA00023159"/>
    </source>
</evidence>